<evidence type="ECO:0000256" key="4">
    <source>
        <dbReference type="ARBA" id="ARBA00011962"/>
    </source>
</evidence>
<dbReference type="AlphaFoldDB" id="A0A1H5UXL0"/>
<dbReference type="Pfam" id="PF18085">
    <property type="entry name" value="Mak_N_cap"/>
    <property type="match status" value="1"/>
</dbReference>
<evidence type="ECO:0000256" key="8">
    <source>
        <dbReference type="ARBA" id="ARBA00022741"/>
    </source>
</evidence>
<dbReference type="Proteomes" id="UP000236723">
    <property type="component" value="Unassembled WGS sequence"/>
</dbReference>
<dbReference type="UniPathway" id="UPA00164"/>
<name>A0A1H5UXL0_9ACTN</name>
<comment type="subunit">
    <text evidence="3">Monomer.</text>
</comment>
<evidence type="ECO:0000256" key="9">
    <source>
        <dbReference type="ARBA" id="ARBA00022777"/>
    </source>
</evidence>
<dbReference type="EC" id="2.7.1.175" evidence="4"/>
<evidence type="ECO:0000256" key="10">
    <source>
        <dbReference type="ARBA" id="ARBA00022840"/>
    </source>
</evidence>
<keyword evidence="10" id="KW-0067">ATP-binding</keyword>
<evidence type="ECO:0000313" key="17">
    <source>
        <dbReference type="EMBL" id="SEF79809.1"/>
    </source>
</evidence>
<dbReference type="OrthoDB" id="3787729at2"/>
<reference evidence="18" key="1">
    <citation type="submission" date="2016-10" db="EMBL/GenBank/DDBJ databases">
        <authorList>
            <person name="Varghese N."/>
            <person name="Submissions S."/>
        </authorList>
    </citation>
    <scope>NUCLEOTIDE SEQUENCE [LARGE SCALE GENOMIC DNA]</scope>
    <source>
        <strain evidence="18">DSM 43163</strain>
    </source>
</reference>
<comment type="pathway">
    <text evidence="1">Glycan biosynthesis; glycogen biosynthesis.</text>
</comment>
<keyword evidence="7" id="KW-0808">Transferase</keyword>
<feature type="domain" description="Maltokinase N-terminal cap" evidence="16">
    <location>
        <begin position="15"/>
        <end position="99"/>
    </location>
</feature>
<dbReference type="Pfam" id="PF01636">
    <property type="entry name" value="APH"/>
    <property type="match status" value="1"/>
</dbReference>
<evidence type="ECO:0000259" key="16">
    <source>
        <dbReference type="Pfam" id="PF18085"/>
    </source>
</evidence>
<keyword evidence="12" id="KW-0119">Carbohydrate metabolism</keyword>
<sequence length="472" mass="51822">MRPPDRSIEQALIGWLPRQRWFAGKGRAITGVEIVTGTDMTGPAEDGPQLRHALVEVRQDGVRDLYQLLLGFRARLPDRLRYAEILALDGMHVYDAAHDPQLTAVLLECLAEQMDLGPLSFRRAPGAVIETGLVSLAGTAEQSNTSLVFGDAYIYKMFRRITPGVNPDLELNLALSERGCRHIPRLYGWAEMTVPGEGEGGEQRATVGMLSEFLRTASDGWQLATTSVRDLYGSDSDLPADQAGGDFAAEAERLGTATASVHRDLAEAFGVREVPAQALRAVAARMTEQLDTACAEVPELAAYAESIRSVYKDLAELGRPVPVQRIHGDYHLGQVMRTDRGWVLLDFEGEPARTLAERQAPAHPLRDVAGMLRSFEYAARFLLAGHHEPAAARGEDAGTTGLLESRAREWADHNRGAFCRGYAEGGGPDPDAHRVLLRAFELDKAVYEVRYEAHNRPTWLHVPLGSLPYLTT</sequence>
<evidence type="ECO:0000256" key="7">
    <source>
        <dbReference type="ARBA" id="ARBA00022679"/>
    </source>
</evidence>
<evidence type="ECO:0000256" key="11">
    <source>
        <dbReference type="ARBA" id="ARBA00023056"/>
    </source>
</evidence>
<dbReference type="RefSeq" id="WP_103936388.1">
    <property type="nucleotide sequence ID" value="NZ_FNVO01000002.1"/>
</dbReference>
<dbReference type="GO" id="GO:0016301">
    <property type="term" value="F:kinase activity"/>
    <property type="evidence" value="ECO:0007669"/>
    <property type="project" value="UniProtKB-KW"/>
</dbReference>
<evidence type="ECO:0000256" key="14">
    <source>
        <dbReference type="ARBA" id="ARBA00049067"/>
    </source>
</evidence>
<organism evidence="17 18">
    <name type="scientific">Thermomonospora echinospora</name>
    <dbReference type="NCBI Taxonomy" id="1992"/>
    <lineage>
        <taxon>Bacteria</taxon>
        <taxon>Bacillati</taxon>
        <taxon>Actinomycetota</taxon>
        <taxon>Actinomycetes</taxon>
        <taxon>Streptosporangiales</taxon>
        <taxon>Thermomonosporaceae</taxon>
        <taxon>Thermomonospora</taxon>
    </lineage>
</organism>
<evidence type="ECO:0000256" key="12">
    <source>
        <dbReference type="ARBA" id="ARBA00023277"/>
    </source>
</evidence>
<keyword evidence="18" id="KW-1185">Reference proteome</keyword>
<dbReference type="SUPFAM" id="SSF56112">
    <property type="entry name" value="Protein kinase-like (PK-like)"/>
    <property type="match status" value="1"/>
</dbReference>
<evidence type="ECO:0000256" key="1">
    <source>
        <dbReference type="ARBA" id="ARBA00004964"/>
    </source>
</evidence>
<keyword evidence="9 17" id="KW-0418">Kinase</keyword>
<dbReference type="InterPro" id="IPR040999">
    <property type="entry name" value="Mak_N_cap"/>
</dbReference>
<comment type="catalytic activity">
    <reaction evidence="14">
        <text>D-maltose + ATP = alpha-maltose 1-phosphate + ADP + H(+)</text>
        <dbReference type="Rhea" id="RHEA:31915"/>
        <dbReference type="ChEBI" id="CHEBI:15378"/>
        <dbReference type="ChEBI" id="CHEBI:17306"/>
        <dbReference type="ChEBI" id="CHEBI:30616"/>
        <dbReference type="ChEBI" id="CHEBI:63576"/>
        <dbReference type="ChEBI" id="CHEBI:456216"/>
        <dbReference type="EC" id="2.7.1.175"/>
    </reaction>
</comment>
<proteinExistence type="inferred from homology"/>
<gene>
    <name evidence="17" type="ORF">SAMN04489712_10279</name>
</gene>
<dbReference type="InterPro" id="IPR011009">
    <property type="entry name" value="Kinase-like_dom_sf"/>
</dbReference>
<dbReference type="EMBL" id="FNVO01000002">
    <property type="protein sequence ID" value="SEF79809.1"/>
    <property type="molecule type" value="Genomic_DNA"/>
</dbReference>
<accession>A0A1H5UXL0</accession>
<keyword evidence="6" id="KW-0321">Glycogen metabolism</keyword>
<dbReference type="GO" id="GO:0005524">
    <property type="term" value="F:ATP binding"/>
    <property type="evidence" value="ECO:0007669"/>
    <property type="project" value="UniProtKB-KW"/>
</dbReference>
<keyword evidence="11" id="KW-0320">Glycogen biosynthesis</keyword>
<evidence type="ECO:0000256" key="13">
    <source>
        <dbReference type="ARBA" id="ARBA00031251"/>
    </source>
</evidence>
<evidence type="ECO:0000256" key="3">
    <source>
        <dbReference type="ARBA" id="ARBA00011245"/>
    </source>
</evidence>
<evidence type="ECO:0000259" key="15">
    <source>
        <dbReference type="Pfam" id="PF01636"/>
    </source>
</evidence>
<evidence type="ECO:0000256" key="2">
    <source>
        <dbReference type="ARBA" id="ARBA00006219"/>
    </source>
</evidence>
<dbReference type="GO" id="GO:0005978">
    <property type="term" value="P:glycogen biosynthetic process"/>
    <property type="evidence" value="ECO:0007669"/>
    <property type="project" value="UniProtKB-UniPathway"/>
</dbReference>
<comment type="similarity">
    <text evidence="2">Belongs to the aminoglycoside phosphotransferase family.</text>
</comment>
<evidence type="ECO:0000256" key="5">
    <source>
        <dbReference type="ARBA" id="ARBA00013882"/>
    </source>
</evidence>
<protein>
    <recommendedName>
        <fullName evidence="5">Maltokinase</fullName>
        <ecNumber evidence="4">2.7.1.175</ecNumber>
    </recommendedName>
    <alternativeName>
        <fullName evidence="13">Maltose-1-phosphate synthase</fullName>
    </alternativeName>
</protein>
<dbReference type="InterPro" id="IPR002575">
    <property type="entry name" value="Aminoglycoside_PTrfase"/>
</dbReference>
<evidence type="ECO:0000313" key="18">
    <source>
        <dbReference type="Proteomes" id="UP000236723"/>
    </source>
</evidence>
<feature type="domain" description="Aminoglycoside phosphotransferase" evidence="15">
    <location>
        <begin position="246"/>
        <end position="382"/>
    </location>
</feature>
<dbReference type="Gene3D" id="3.90.1200.10">
    <property type="match status" value="1"/>
</dbReference>
<evidence type="ECO:0000256" key="6">
    <source>
        <dbReference type="ARBA" id="ARBA00022600"/>
    </source>
</evidence>
<keyword evidence="8" id="KW-0547">Nucleotide-binding</keyword>